<dbReference type="NCBIfam" id="TIGR03534">
    <property type="entry name" value="RF_mod_PrmC"/>
    <property type="match status" value="1"/>
</dbReference>
<dbReference type="InterPro" id="IPR007848">
    <property type="entry name" value="Small_mtfrase_dom"/>
</dbReference>
<dbReference type="Gene3D" id="1.10.8.10">
    <property type="entry name" value="DNA helicase RuvA subunit, C-terminal domain"/>
    <property type="match status" value="1"/>
</dbReference>
<evidence type="ECO:0000256" key="4">
    <source>
        <dbReference type="ARBA" id="ARBA00048391"/>
    </source>
</evidence>
<proteinExistence type="inferred from homology"/>
<protein>
    <recommendedName>
        <fullName evidence="5">Release factor glutamine methyltransferase</fullName>
        <shortName evidence="5">RF MTase</shortName>
        <ecNumber evidence="5">2.1.1.297</ecNumber>
    </recommendedName>
    <alternativeName>
        <fullName evidence="5">N5-glutamine methyltransferase PrmC</fullName>
    </alternativeName>
    <alternativeName>
        <fullName evidence="5">Protein-(glutamine-N5) MTase PrmC</fullName>
    </alternativeName>
    <alternativeName>
        <fullName evidence="5">Protein-glutamine N-methyltransferase PrmC</fullName>
    </alternativeName>
</protein>
<keyword evidence="9" id="KW-1185">Reference proteome</keyword>
<evidence type="ECO:0000256" key="5">
    <source>
        <dbReference type="HAMAP-Rule" id="MF_02126"/>
    </source>
</evidence>
<comment type="catalytic activity">
    <reaction evidence="4 5">
        <text>L-glutaminyl-[peptide chain release factor] + S-adenosyl-L-methionine = N(5)-methyl-L-glutaminyl-[peptide chain release factor] + S-adenosyl-L-homocysteine + H(+)</text>
        <dbReference type="Rhea" id="RHEA:42896"/>
        <dbReference type="Rhea" id="RHEA-COMP:10271"/>
        <dbReference type="Rhea" id="RHEA-COMP:10272"/>
        <dbReference type="ChEBI" id="CHEBI:15378"/>
        <dbReference type="ChEBI" id="CHEBI:30011"/>
        <dbReference type="ChEBI" id="CHEBI:57856"/>
        <dbReference type="ChEBI" id="CHEBI:59789"/>
        <dbReference type="ChEBI" id="CHEBI:61891"/>
        <dbReference type="EC" id="2.1.1.297"/>
    </reaction>
</comment>
<dbReference type="InterPro" id="IPR019874">
    <property type="entry name" value="RF_methyltr_PrmC"/>
</dbReference>
<dbReference type="PROSITE" id="PS00092">
    <property type="entry name" value="N6_MTASE"/>
    <property type="match status" value="1"/>
</dbReference>
<evidence type="ECO:0000259" key="6">
    <source>
        <dbReference type="Pfam" id="PF05175"/>
    </source>
</evidence>
<evidence type="ECO:0000259" key="7">
    <source>
        <dbReference type="Pfam" id="PF17827"/>
    </source>
</evidence>
<dbReference type="InterPro" id="IPR004556">
    <property type="entry name" value="HemK-like"/>
</dbReference>
<dbReference type="InterPro" id="IPR029063">
    <property type="entry name" value="SAM-dependent_MTases_sf"/>
</dbReference>
<keyword evidence="1 5" id="KW-0489">Methyltransferase</keyword>
<feature type="binding site" evidence="5">
    <location>
        <position position="145"/>
    </location>
    <ligand>
        <name>S-adenosyl-L-methionine</name>
        <dbReference type="ChEBI" id="CHEBI:59789"/>
    </ligand>
</feature>
<dbReference type="AlphaFoldDB" id="A0A1W1ZI93"/>
<dbReference type="Pfam" id="PF17827">
    <property type="entry name" value="PrmC_N"/>
    <property type="match status" value="1"/>
</dbReference>
<reference evidence="8 9" key="1">
    <citation type="submission" date="2017-04" db="EMBL/GenBank/DDBJ databases">
        <authorList>
            <person name="Afonso C.L."/>
            <person name="Miller P.J."/>
            <person name="Scott M.A."/>
            <person name="Spackman E."/>
            <person name="Goraichik I."/>
            <person name="Dimitrov K.M."/>
            <person name="Suarez D.L."/>
            <person name="Swayne D.E."/>
        </authorList>
    </citation>
    <scope>NUCLEOTIDE SEQUENCE [LARGE SCALE GENOMIC DNA]</scope>
    <source>
        <strain evidence="8 9">DSM 12816</strain>
    </source>
</reference>
<comment type="function">
    <text evidence="5">Methylates the class 1 translation termination release factors RF1/PrfA and RF2/PrfB on the glutamine residue of the universally conserved GGQ motif.</text>
</comment>
<sequence>MTTYNNLYLDIRRELARAGIAAASLEAREILCRASDKTKEEFLRDLGLYMGEEPERQARELLRRRLAGEPAAYLIGEWEFYGLPLSISPGVLIPRTDTEVLAEAAIAFVRSRPPGARVLDLCAGSGCVGLAVAANAPECRVLLADLMDEAIRLGRENTRRNELTARVSTARADARGKPPAAFGEFDCIVCNPPYIPSGEIEGLDPSVSRYEPRTALDGGEDGLAFFHSVSSLWKQALKQGGRLLFECGAGQAPRVYKIMQLSGFGDIETIRDGQGIERVVSGRRESQI</sequence>
<dbReference type="HAMAP" id="MF_02126">
    <property type="entry name" value="RF_methyltr_PrmC"/>
    <property type="match status" value="1"/>
</dbReference>
<dbReference type="InterPro" id="IPR040758">
    <property type="entry name" value="PrmC_N"/>
</dbReference>
<dbReference type="Gene3D" id="3.40.50.150">
    <property type="entry name" value="Vaccinia Virus protein VP39"/>
    <property type="match status" value="1"/>
</dbReference>
<evidence type="ECO:0000313" key="9">
    <source>
        <dbReference type="Proteomes" id="UP000192790"/>
    </source>
</evidence>
<dbReference type="GO" id="GO:0102559">
    <property type="term" value="F:peptide chain release factor N(5)-glutamine methyltransferase activity"/>
    <property type="evidence" value="ECO:0007669"/>
    <property type="project" value="UniProtKB-EC"/>
</dbReference>
<evidence type="ECO:0000313" key="8">
    <source>
        <dbReference type="EMBL" id="SMC48219.1"/>
    </source>
</evidence>
<dbReference type="NCBIfam" id="TIGR00536">
    <property type="entry name" value="hemK_fam"/>
    <property type="match status" value="1"/>
</dbReference>
<feature type="domain" description="Methyltransferase small" evidence="6">
    <location>
        <begin position="115"/>
        <end position="194"/>
    </location>
</feature>
<dbReference type="InterPro" id="IPR002052">
    <property type="entry name" value="DNA_methylase_N6_adenine_CS"/>
</dbReference>
<dbReference type="InterPro" id="IPR050320">
    <property type="entry name" value="N5-glutamine_MTase"/>
</dbReference>
<dbReference type="PANTHER" id="PTHR18895">
    <property type="entry name" value="HEMK METHYLTRANSFERASE"/>
    <property type="match status" value="1"/>
</dbReference>
<dbReference type="SUPFAM" id="SSF53335">
    <property type="entry name" value="S-adenosyl-L-methionine-dependent methyltransferases"/>
    <property type="match status" value="1"/>
</dbReference>
<gene>
    <name evidence="5" type="primary">prmC</name>
    <name evidence="8" type="ORF">SAMN02745168_1140</name>
</gene>
<comment type="similarity">
    <text evidence="5">Belongs to the protein N5-glutamine methyltransferase family. PrmC subfamily.</text>
</comment>
<feature type="binding site" evidence="5">
    <location>
        <begin position="191"/>
        <end position="194"/>
    </location>
    <ligand>
        <name>substrate</name>
    </ligand>
</feature>
<dbReference type="Proteomes" id="UP000192790">
    <property type="component" value="Unassembled WGS sequence"/>
</dbReference>
<feature type="domain" description="Release factor glutamine methyltransferase N-terminal" evidence="7">
    <location>
        <begin position="11"/>
        <end position="76"/>
    </location>
</feature>
<evidence type="ECO:0000256" key="3">
    <source>
        <dbReference type="ARBA" id="ARBA00022691"/>
    </source>
</evidence>
<dbReference type="CDD" id="cd02440">
    <property type="entry name" value="AdoMet_MTases"/>
    <property type="match status" value="1"/>
</dbReference>
<evidence type="ECO:0000256" key="1">
    <source>
        <dbReference type="ARBA" id="ARBA00022603"/>
    </source>
</evidence>
<dbReference type="PANTHER" id="PTHR18895:SF74">
    <property type="entry name" value="MTRF1L RELEASE FACTOR GLUTAMINE METHYLTRANSFERASE"/>
    <property type="match status" value="1"/>
</dbReference>
<dbReference type="STRING" id="1122930.SAMN02745168_1140"/>
<organism evidence="8 9">
    <name type="scientific">Papillibacter cinnamivorans DSM 12816</name>
    <dbReference type="NCBI Taxonomy" id="1122930"/>
    <lineage>
        <taxon>Bacteria</taxon>
        <taxon>Bacillati</taxon>
        <taxon>Bacillota</taxon>
        <taxon>Clostridia</taxon>
        <taxon>Eubacteriales</taxon>
        <taxon>Oscillospiraceae</taxon>
        <taxon>Papillibacter</taxon>
    </lineage>
</organism>
<name>A0A1W1ZI93_9FIRM</name>
<comment type="caution">
    <text evidence="5">Lacks conserved residue(s) required for the propagation of feature annotation.</text>
</comment>
<evidence type="ECO:0000256" key="2">
    <source>
        <dbReference type="ARBA" id="ARBA00022679"/>
    </source>
</evidence>
<dbReference type="EC" id="2.1.1.297" evidence="5"/>
<feature type="binding site" evidence="5">
    <location>
        <position position="191"/>
    </location>
    <ligand>
        <name>S-adenosyl-L-methionine</name>
        <dbReference type="ChEBI" id="CHEBI:59789"/>
    </ligand>
</feature>
<keyword evidence="2 5" id="KW-0808">Transferase</keyword>
<accession>A0A1W1ZI93</accession>
<dbReference type="EMBL" id="FWXW01000002">
    <property type="protein sequence ID" value="SMC48219.1"/>
    <property type="molecule type" value="Genomic_DNA"/>
</dbReference>
<keyword evidence="3 5" id="KW-0949">S-adenosyl-L-methionine</keyword>
<dbReference type="Pfam" id="PF05175">
    <property type="entry name" value="MTS"/>
    <property type="match status" value="1"/>
</dbReference>
<dbReference type="OrthoDB" id="9800643at2"/>
<dbReference type="GO" id="GO:0003676">
    <property type="term" value="F:nucleic acid binding"/>
    <property type="evidence" value="ECO:0007669"/>
    <property type="project" value="InterPro"/>
</dbReference>
<dbReference type="GO" id="GO:0032259">
    <property type="term" value="P:methylation"/>
    <property type="evidence" value="ECO:0007669"/>
    <property type="project" value="UniProtKB-KW"/>
</dbReference>